<dbReference type="AlphaFoldDB" id="A0A0G1X5Z0"/>
<protein>
    <submittedName>
        <fullName evidence="1">Uncharacterized protein</fullName>
    </submittedName>
</protein>
<evidence type="ECO:0000313" key="1">
    <source>
        <dbReference type="EMBL" id="KKW26230.1"/>
    </source>
</evidence>
<sequence length="128" mass="14774">MKDCRLTIKIKSTPQEIFAFTLNPNNTPLWVGSIVKEKTNETPAKLGTVYRNVDKEGVWHEYKITEFEENRVFTLTASNGNYSVRYTLTPQEDGTTELEYYEWVNEGELADPFTQDILEKLKTVMEAA</sequence>
<name>A0A0G1X5Z0_UNCK3</name>
<accession>A0A0G1X5Z0</accession>
<dbReference type="Proteomes" id="UP000034913">
    <property type="component" value="Unassembled WGS sequence"/>
</dbReference>
<organism evidence="1 2">
    <name type="scientific">candidate division Kazan bacterium GW2011_GWB1_52_7</name>
    <dbReference type="NCBI Taxonomy" id="1620414"/>
    <lineage>
        <taxon>Bacteria</taxon>
        <taxon>Bacteria division Kazan-3B-28</taxon>
    </lineage>
</organism>
<dbReference type="InterPro" id="IPR023393">
    <property type="entry name" value="START-like_dom_sf"/>
</dbReference>
<dbReference type="Pfam" id="PF10604">
    <property type="entry name" value="Polyketide_cyc2"/>
    <property type="match status" value="1"/>
</dbReference>
<dbReference type="SUPFAM" id="SSF55961">
    <property type="entry name" value="Bet v1-like"/>
    <property type="match status" value="1"/>
</dbReference>
<reference evidence="1 2" key="1">
    <citation type="journal article" date="2015" name="Nature">
        <title>rRNA introns, odd ribosomes, and small enigmatic genomes across a large radiation of phyla.</title>
        <authorList>
            <person name="Brown C.T."/>
            <person name="Hug L.A."/>
            <person name="Thomas B.C."/>
            <person name="Sharon I."/>
            <person name="Castelle C.J."/>
            <person name="Singh A."/>
            <person name="Wilkins M.J."/>
            <person name="Williams K.H."/>
            <person name="Banfield J.F."/>
        </authorList>
    </citation>
    <scope>NUCLEOTIDE SEQUENCE [LARGE SCALE GENOMIC DNA]</scope>
</reference>
<dbReference type="InterPro" id="IPR019587">
    <property type="entry name" value="Polyketide_cyclase/dehydratase"/>
</dbReference>
<proteinExistence type="predicted"/>
<dbReference type="EMBL" id="LCRB01000014">
    <property type="protein sequence ID" value="KKW26230.1"/>
    <property type="molecule type" value="Genomic_DNA"/>
</dbReference>
<comment type="caution">
    <text evidence="1">The sequence shown here is derived from an EMBL/GenBank/DDBJ whole genome shotgun (WGS) entry which is preliminary data.</text>
</comment>
<dbReference type="Gene3D" id="3.30.530.20">
    <property type="match status" value="1"/>
</dbReference>
<gene>
    <name evidence="1" type="ORF">VF00_C0014G0008</name>
</gene>
<evidence type="ECO:0000313" key="2">
    <source>
        <dbReference type="Proteomes" id="UP000034913"/>
    </source>
</evidence>